<feature type="region of interest" description="Disordered" evidence="2">
    <location>
        <begin position="1"/>
        <end position="23"/>
    </location>
</feature>
<evidence type="ECO:0000313" key="3">
    <source>
        <dbReference type="EMBL" id="GLS83247.1"/>
    </source>
</evidence>
<sequence length="307" mass="35199">MLAQEVVQSQRTRGEHCTKVKNSAPKYVEPTHYKNPPAFIKDLVTKSQLVDMTKSDSAYHARWMNGRRKAFYPDRQKAIRALATVFCRHINLVTHQVELSLSTAAHMAGLATLSKGEAERVAEDDLYQAKYSISRASRAFRDMVEMGWIRADRSWQVWDKHSGVWVDKYYEVTPVFFDALGITFERVERQRNKRLGLLKSQGLNSGLTPEQVGKMSISQIKADGKLRWRRKAFERNASLRDKKKLTRQMRVKTAQEQRHVAVKQVMATLGDKLGTVSKDAFTDMVNKEVASLRSFTGVERPPNERLN</sequence>
<dbReference type="InterPro" id="IPR003446">
    <property type="entry name" value="Plasmid_replication_init_RepA"/>
</dbReference>
<evidence type="ECO:0000313" key="4">
    <source>
        <dbReference type="Proteomes" id="UP001157439"/>
    </source>
</evidence>
<dbReference type="AlphaFoldDB" id="A0AA37TS25"/>
<dbReference type="GO" id="GO:0006276">
    <property type="term" value="P:plasmid maintenance"/>
    <property type="evidence" value="ECO:0007669"/>
    <property type="project" value="InterPro"/>
</dbReference>
<name>A0AA37TS25_9GAMM</name>
<accession>A0AA37TS25</accession>
<proteinExistence type="predicted"/>
<keyword evidence="1" id="KW-0235">DNA replication</keyword>
<reference evidence="3 4" key="1">
    <citation type="journal article" date="2014" name="Int. J. Syst. Evol. Microbiol.">
        <title>Complete genome sequence of Corynebacterium casei LMG S-19264T (=DSM 44701T), isolated from a smear-ripened cheese.</title>
        <authorList>
            <consortium name="US DOE Joint Genome Institute (JGI-PGF)"/>
            <person name="Walter F."/>
            <person name="Albersmeier A."/>
            <person name="Kalinowski J."/>
            <person name="Ruckert C."/>
        </authorList>
    </citation>
    <scope>NUCLEOTIDE SEQUENCE [LARGE SCALE GENOMIC DNA]</scope>
    <source>
        <strain evidence="3 4">NBRC 112785</strain>
    </source>
</reference>
<dbReference type="EMBL" id="BSPO01000002">
    <property type="protein sequence ID" value="GLS83247.1"/>
    <property type="molecule type" value="Genomic_DNA"/>
</dbReference>
<evidence type="ECO:0000256" key="1">
    <source>
        <dbReference type="ARBA" id="ARBA00022705"/>
    </source>
</evidence>
<evidence type="ECO:0008006" key="5">
    <source>
        <dbReference type="Google" id="ProtNLM"/>
    </source>
</evidence>
<comment type="caution">
    <text evidence="3">The sequence shown here is derived from an EMBL/GenBank/DDBJ whole genome shotgun (WGS) entry which is preliminary data.</text>
</comment>
<dbReference type="Pfam" id="PF02387">
    <property type="entry name" value="IncFII_repA"/>
    <property type="match status" value="1"/>
</dbReference>
<evidence type="ECO:0000256" key="2">
    <source>
        <dbReference type="SAM" id="MobiDB-lite"/>
    </source>
</evidence>
<dbReference type="Proteomes" id="UP001157439">
    <property type="component" value="Unassembled WGS sequence"/>
</dbReference>
<dbReference type="GO" id="GO:0006260">
    <property type="term" value="P:DNA replication"/>
    <property type="evidence" value="ECO:0007669"/>
    <property type="project" value="UniProtKB-KW"/>
</dbReference>
<organism evidence="3 4">
    <name type="scientific">Paraferrimonas haliotis</name>
    <dbReference type="NCBI Taxonomy" id="2013866"/>
    <lineage>
        <taxon>Bacteria</taxon>
        <taxon>Pseudomonadati</taxon>
        <taxon>Pseudomonadota</taxon>
        <taxon>Gammaproteobacteria</taxon>
        <taxon>Alteromonadales</taxon>
        <taxon>Ferrimonadaceae</taxon>
        <taxon>Paraferrimonas</taxon>
    </lineage>
</organism>
<feature type="compositionally biased region" description="Polar residues" evidence="2">
    <location>
        <begin position="1"/>
        <end position="11"/>
    </location>
</feature>
<protein>
    <recommendedName>
        <fullName evidence="5">Replication initiation protein</fullName>
    </recommendedName>
</protein>
<gene>
    <name evidence="3" type="ORF">GCM10007894_12240</name>
</gene>
<keyword evidence="4" id="KW-1185">Reference proteome</keyword>
<dbReference type="NCBIfam" id="NF040977">
    <property type="entry name" value="RepA_IncFII_LM"/>
    <property type="match status" value="1"/>
</dbReference>